<evidence type="ECO:0000256" key="1">
    <source>
        <dbReference type="SAM" id="MobiDB-lite"/>
    </source>
</evidence>
<dbReference type="OrthoDB" id="425860at2759"/>
<feature type="compositionally biased region" description="Basic and acidic residues" evidence="1">
    <location>
        <begin position="853"/>
        <end position="867"/>
    </location>
</feature>
<proteinExistence type="predicted"/>
<feature type="compositionally biased region" description="Basic and acidic residues" evidence="1">
    <location>
        <begin position="801"/>
        <end position="847"/>
    </location>
</feature>
<evidence type="ECO:0008006" key="4">
    <source>
        <dbReference type="Google" id="ProtNLM"/>
    </source>
</evidence>
<feature type="compositionally biased region" description="Basic and acidic residues" evidence="1">
    <location>
        <begin position="361"/>
        <end position="384"/>
    </location>
</feature>
<dbReference type="AlphaFoldDB" id="A0A1Q9BZU4"/>
<name>A0A1Q9BZU4_SYMMI</name>
<protein>
    <recommendedName>
        <fullName evidence="4">Retrovirus-related Pol polyprotein from transposon TNT 1-94</fullName>
    </recommendedName>
</protein>
<comment type="caution">
    <text evidence="2">The sequence shown here is derived from an EMBL/GenBank/DDBJ whole genome shotgun (WGS) entry which is preliminary data.</text>
</comment>
<evidence type="ECO:0000313" key="3">
    <source>
        <dbReference type="Proteomes" id="UP000186817"/>
    </source>
</evidence>
<organism evidence="2 3">
    <name type="scientific">Symbiodinium microadriaticum</name>
    <name type="common">Dinoflagellate</name>
    <name type="synonym">Zooxanthella microadriatica</name>
    <dbReference type="NCBI Taxonomy" id="2951"/>
    <lineage>
        <taxon>Eukaryota</taxon>
        <taxon>Sar</taxon>
        <taxon>Alveolata</taxon>
        <taxon>Dinophyceae</taxon>
        <taxon>Suessiales</taxon>
        <taxon>Symbiodiniaceae</taxon>
        <taxon>Symbiodinium</taxon>
    </lineage>
</organism>
<feature type="compositionally biased region" description="Low complexity" evidence="1">
    <location>
        <begin position="790"/>
        <end position="800"/>
    </location>
</feature>
<gene>
    <name evidence="2" type="ORF">AK812_SmicGene43904</name>
</gene>
<sequence>MPIIEKVEDDEDFIDLGALFAGFNEGDAVRMVKMIPVCDMSMGDKEEYEKDELHWRYESTRSQQEWMERRAETLLESPVIEEMNESKVRMVNLWDESLTEVVLDSGADTHVLPLSYYSGELGTSAYPKLKLVIRDAQGNAIHTTEQKMNITFEFRKENGKKICVMDSAVFGNVTQPLFAVGKLWKCGWGIEPKDSQSAYLKKGKTMVPIRFANNSTVTDLRIYRAEAHESGKEKERLIRQLTIKKEMEEDLEELKYEEGWMFLRSGKPVRIDWDAKYTYNPRKDDVKAFPYRTTLLTTYEEEEVKWSELEFFECGEEWSGRERMEITASKRWNVVVTIMEREPCGMEAYGKYVSPFTTSMEEEKSTKRKSEEGKDRDEVMKELDAVESGVKNPDDDERKTYDEKEDRRKQVEEKLPSIGESMEEKMNIEVLFDREYKGEAWKKGIFVGKDMDLMKQVPILRQAKRAEVKEVMMMMMMMKILAKAKEVKNHLKRHQRGIWKVKLKNRIDVGDAYLMVEQDEPTVAEVDGRYLEEFGLKSDDGFPALFFQRPERGEKGMIVLSLVDDMELYASKEEFHRLVEFLKGKGLKIKVEGPMDESEGSMSFLKRGFQATEDGNVEITMNPKYIEGLVEVLGLEKAYTKKIPCPADNGRAFQAQKNGMEPLTPELHHVYRKGVGILLYLAPERPDVMYALKKLSTKLASPTNSDLEMLRHVAKYLKGTPEITLVHRKTVLHFADSGEMTEEEYLAELKRQIREEAKSIQSITILEDWLKKAALEKYEEAVEAVKAKASKPSESSGSSDETQKEEEKKEPRESAEKPEEPKAEDEQAEKAEDAERADVPMEVKQTKETGQADEAKETERPDESKGEEQEEVDPADMSIAGVCREKYYLSENTIELLKKLVRMKDCMHAIQTFMLVVQVCQVGASTPVIDDALAQSGPGSSFGQVQKEEEQEQKEEMANVVEVMSGVEIVMLICGMVYLCQQTAKMVNMCVIKCKKRHMMNMFVKASVKLMKYKRTQKRQSQNRHGYKPHVKALRTHSGTSQKKVQKAVEQLFFDKVDGLNRECKPATQKSEGAV</sequence>
<keyword evidence="3" id="KW-1185">Reference proteome</keyword>
<feature type="region of interest" description="Disordered" evidence="1">
    <location>
        <begin position="360"/>
        <end position="419"/>
    </location>
</feature>
<reference evidence="2 3" key="1">
    <citation type="submission" date="2016-02" db="EMBL/GenBank/DDBJ databases">
        <title>Genome analysis of coral dinoflagellate symbionts highlights evolutionary adaptations to a symbiotic lifestyle.</title>
        <authorList>
            <person name="Aranda M."/>
            <person name="Li Y."/>
            <person name="Liew Y.J."/>
            <person name="Baumgarten S."/>
            <person name="Simakov O."/>
            <person name="Wilson M."/>
            <person name="Piel J."/>
            <person name="Ashoor H."/>
            <person name="Bougouffa S."/>
            <person name="Bajic V.B."/>
            <person name="Ryu T."/>
            <person name="Ravasi T."/>
            <person name="Bayer T."/>
            <person name="Micklem G."/>
            <person name="Kim H."/>
            <person name="Bhak J."/>
            <person name="Lajeunesse T.C."/>
            <person name="Voolstra C.R."/>
        </authorList>
    </citation>
    <scope>NUCLEOTIDE SEQUENCE [LARGE SCALE GENOMIC DNA]</scope>
    <source>
        <strain evidence="2 3">CCMP2467</strain>
    </source>
</reference>
<dbReference type="EMBL" id="LSRX01002109">
    <property type="protein sequence ID" value="OLP76193.1"/>
    <property type="molecule type" value="Genomic_DNA"/>
</dbReference>
<evidence type="ECO:0000313" key="2">
    <source>
        <dbReference type="EMBL" id="OLP76193.1"/>
    </source>
</evidence>
<feature type="region of interest" description="Disordered" evidence="1">
    <location>
        <begin position="786"/>
        <end position="877"/>
    </location>
</feature>
<dbReference type="Proteomes" id="UP000186817">
    <property type="component" value="Unassembled WGS sequence"/>
</dbReference>
<feature type="compositionally biased region" description="Basic and acidic residues" evidence="1">
    <location>
        <begin position="392"/>
        <end position="415"/>
    </location>
</feature>
<accession>A0A1Q9BZU4</accession>